<evidence type="ECO:0000256" key="9">
    <source>
        <dbReference type="SAM" id="Phobius"/>
    </source>
</evidence>
<feature type="transmembrane region" description="Helical" evidence="9">
    <location>
        <begin position="20"/>
        <end position="43"/>
    </location>
</feature>
<feature type="transmembrane region" description="Helical" evidence="9">
    <location>
        <begin position="93"/>
        <end position="114"/>
    </location>
</feature>
<dbReference type="InterPro" id="IPR050448">
    <property type="entry name" value="OpgB/LTA_synthase_biosynth"/>
</dbReference>
<keyword evidence="5 9" id="KW-0472">Membrane</keyword>
<feature type="binding site" evidence="8">
    <location>
        <position position="277"/>
    </location>
    <ligand>
        <name>Mn(2+)</name>
        <dbReference type="ChEBI" id="CHEBI:29035"/>
    </ligand>
</feature>
<evidence type="ECO:0000259" key="10">
    <source>
        <dbReference type="Pfam" id="PF00884"/>
    </source>
</evidence>
<dbReference type="InterPro" id="IPR000917">
    <property type="entry name" value="Sulfatase_N"/>
</dbReference>
<dbReference type="InterPro" id="IPR017850">
    <property type="entry name" value="Alkaline_phosphatase_core_sf"/>
</dbReference>
<dbReference type="RefSeq" id="WP_086541240.1">
    <property type="nucleotide sequence ID" value="NZ_MSSW01000023.1"/>
</dbReference>
<feature type="active site" evidence="6">
    <location>
        <position position="319"/>
    </location>
</feature>
<accession>A0A3E0DNM2</accession>
<evidence type="ECO:0000313" key="11">
    <source>
        <dbReference type="EMBL" id="REG84430.1"/>
    </source>
</evidence>
<comment type="caution">
    <text evidence="11">The sequence shown here is derived from an EMBL/GenBank/DDBJ whole genome shotgun (WGS) entry which is preliminary data.</text>
</comment>
<dbReference type="PANTHER" id="PTHR47371:SF3">
    <property type="entry name" value="PHOSPHOGLYCEROL TRANSFERASE I"/>
    <property type="match status" value="1"/>
</dbReference>
<feature type="domain" description="Sulfatase N-terminal" evidence="10">
    <location>
        <begin position="269"/>
        <end position="542"/>
    </location>
</feature>
<keyword evidence="12" id="KW-1185">Reference proteome</keyword>
<evidence type="ECO:0000256" key="4">
    <source>
        <dbReference type="ARBA" id="ARBA00022989"/>
    </source>
</evidence>
<proteinExistence type="predicted"/>
<evidence type="ECO:0000256" key="2">
    <source>
        <dbReference type="ARBA" id="ARBA00022475"/>
    </source>
</evidence>
<evidence type="ECO:0000256" key="6">
    <source>
        <dbReference type="PIRSR" id="PIRSR005091-1"/>
    </source>
</evidence>
<keyword evidence="7" id="KW-0464">Manganese</keyword>
<dbReference type="Proteomes" id="UP000256405">
    <property type="component" value="Unassembled WGS sequence"/>
</dbReference>
<feature type="transmembrane region" description="Helical" evidence="9">
    <location>
        <begin position="64"/>
        <end position="87"/>
    </location>
</feature>
<dbReference type="GO" id="GO:0016740">
    <property type="term" value="F:transferase activity"/>
    <property type="evidence" value="ECO:0007669"/>
    <property type="project" value="UniProtKB-KW"/>
</dbReference>
<dbReference type="GO" id="GO:0005886">
    <property type="term" value="C:plasma membrane"/>
    <property type="evidence" value="ECO:0007669"/>
    <property type="project" value="UniProtKB-SubCell"/>
</dbReference>
<dbReference type="PANTHER" id="PTHR47371">
    <property type="entry name" value="LIPOTEICHOIC ACID SYNTHASE"/>
    <property type="match status" value="1"/>
</dbReference>
<dbReference type="AlphaFoldDB" id="A0A3E0DNM2"/>
<feature type="binding site" evidence="8">
    <location>
        <position position="488"/>
    </location>
    <ligand>
        <name>Mn(2+)</name>
        <dbReference type="ChEBI" id="CHEBI:29035"/>
    </ligand>
</feature>
<evidence type="ECO:0000256" key="1">
    <source>
        <dbReference type="ARBA" id="ARBA00004651"/>
    </source>
</evidence>
<evidence type="ECO:0000256" key="8">
    <source>
        <dbReference type="PIRSR" id="PIRSR005091-3"/>
    </source>
</evidence>
<feature type="transmembrane region" description="Helical" evidence="9">
    <location>
        <begin position="181"/>
        <end position="201"/>
    </location>
</feature>
<evidence type="ECO:0000313" key="12">
    <source>
        <dbReference type="Proteomes" id="UP000256405"/>
    </source>
</evidence>
<dbReference type="Gene3D" id="3.40.720.10">
    <property type="entry name" value="Alkaline Phosphatase, subunit A"/>
    <property type="match status" value="1"/>
</dbReference>
<name>A0A3E0DNM2_9BACT</name>
<feature type="transmembrane region" description="Helical" evidence="9">
    <location>
        <begin position="151"/>
        <end position="169"/>
    </location>
</feature>
<feature type="binding site" evidence="7">
    <location>
        <position position="435"/>
    </location>
    <ligand>
        <name>substrate</name>
    </ligand>
</feature>
<dbReference type="SUPFAM" id="SSF53649">
    <property type="entry name" value="Alkaline phosphatase-like"/>
    <property type="match status" value="1"/>
</dbReference>
<evidence type="ECO:0000256" key="7">
    <source>
        <dbReference type="PIRSR" id="PIRSR005091-2"/>
    </source>
</evidence>
<protein>
    <submittedName>
        <fullName evidence="11">Phosphoglycerol transferase MdoB-like AlkP superfamily enzyme</fullName>
    </submittedName>
</protein>
<dbReference type="Pfam" id="PF00884">
    <property type="entry name" value="Sulfatase"/>
    <property type="match status" value="1"/>
</dbReference>
<evidence type="ECO:0000256" key="5">
    <source>
        <dbReference type="ARBA" id="ARBA00023136"/>
    </source>
</evidence>
<dbReference type="Gene3D" id="3.30.1120.80">
    <property type="match status" value="1"/>
</dbReference>
<keyword evidence="3 9" id="KW-0812">Transmembrane</keyword>
<reference evidence="11 12" key="1">
    <citation type="submission" date="2018-08" db="EMBL/GenBank/DDBJ databases">
        <title>Genomic Encyclopedia of Archaeal and Bacterial Type Strains, Phase II (KMG-II): from individual species to whole genera.</title>
        <authorList>
            <person name="Goeker M."/>
        </authorList>
    </citation>
    <scope>NUCLEOTIDE SEQUENCE [LARGE SCALE GENOMIC DNA]</scope>
    <source>
        <strain evidence="11 12">DSM 15986</strain>
    </source>
</reference>
<organism evidence="11 12">
    <name type="scientific">Algoriphagus antarcticus</name>
    <dbReference type="NCBI Taxonomy" id="238540"/>
    <lineage>
        <taxon>Bacteria</taxon>
        <taxon>Pseudomonadati</taxon>
        <taxon>Bacteroidota</taxon>
        <taxon>Cytophagia</taxon>
        <taxon>Cytophagales</taxon>
        <taxon>Cyclobacteriaceae</taxon>
        <taxon>Algoriphagus</taxon>
    </lineage>
</organism>
<evidence type="ECO:0000256" key="3">
    <source>
        <dbReference type="ARBA" id="ARBA00022692"/>
    </source>
</evidence>
<dbReference type="EMBL" id="QUNF01000015">
    <property type="protein sequence ID" value="REG84430.1"/>
    <property type="molecule type" value="Genomic_DNA"/>
</dbReference>
<gene>
    <name evidence="11" type="ORF">C8N25_1154</name>
</gene>
<sequence>MKNYYNIITRKSNLVYLEVIMNRLLVLILLYTLIRFFFIAFNWEAFRTYYFYISINNILRISFLGLYFDLITIIFLNIPVILLYLIPFKIRSASIYLAFIDFLFVVINAVALFISIADVFYFSHAMVRSSAAMLGVLDGVFLMLYQYSIEYWYGLLIFIFCFYLLIVICKRIRVRNVKSENLTFQFAIFIIFISVFSSFAFSVSRSLPANVSASVTNTPFVIVNSFFNDALIFNNRKLPDLNYFSEEELNKRLDLKKNYYDSNRVSIKSNVFVIVLESFSKDYVGFLNPDSKRSYTPFLDSLSQNSLYFTNAYANGKFSNEGMAAIYSSIPSLMGSSFMTSGFYDNKILGLGSLLKDEGYNNYFFHGGLNGMYGINSFIKKAGFDNYYGMDEYGSKADYDGAWGVWDEKFFTYTAHEIENLKEPFLGSLYSISSHHPFRLPHDYVDSDFYEHPILKSVKYTDYSLRKFFSLIRDEDWFSNTLFVIVSDHTANVDFNFHYPRTSLDNYHIPLLFYKRGSSLNGEQEDFIQQIDIIPSIIDLLNLDISYFGFGESFLDKNRSGYVFQYREGIYQIADENYLVRYDGNQVIEYYNLKSVNDSTIYLNGDEQVVKLDVYVDQIKSIMQIFNYSMNNNSLVN</sequence>
<keyword evidence="11" id="KW-0808">Transferase</keyword>
<dbReference type="CDD" id="cd16015">
    <property type="entry name" value="LTA_synthase"/>
    <property type="match status" value="1"/>
</dbReference>
<keyword evidence="7" id="KW-0479">Metal-binding</keyword>
<dbReference type="GO" id="GO:0046872">
    <property type="term" value="F:metal ion binding"/>
    <property type="evidence" value="ECO:0007669"/>
    <property type="project" value="UniProtKB-KW"/>
</dbReference>
<feature type="binding site" evidence="8">
    <location>
        <position position="489"/>
    </location>
    <ligand>
        <name>Mn(2+)</name>
        <dbReference type="ChEBI" id="CHEBI:29035"/>
    </ligand>
</feature>
<dbReference type="OrthoDB" id="9777768at2"/>
<comment type="subcellular location">
    <subcellularLocation>
        <location evidence="1">Cell membrane</location>
        <topology evidence="1">Multi-pass membrane protein</topology>
    </subcellularLocation>
</comment>
<keyword evidence="4 9" id="KW-1133">Transmembrane helix</keyword>
<dbReference type="PIRSF" id="PIRSF005091">
    <property type="entry name" value="Mmb_sulf_HI1246"/>
    <property type="match status" value="1"/>
</dbReference>
<keyword evidence="2" id="KW-1003">Cell membrane</keyword>
<dbReference type="InterPro" id="IPR012160">
    <property type="entry name" value="LtaS-like"/>
</dbReference>